<feature type="DNA-binding region" description="OmpR/PhoB-type" evidence="5">
    <location>
        <begin position="1"/>
        <end position="100"/>
    </location>
</feature>
<dbReference type="GO" id="GO:0006355">
    <property type="term" value="P:regulation of DNA-templated transcription"/>
    <property type="evidence" value="ECO:0007669"/>
    <property type="project" value="InterPro"/>
</dbReference>
<evidence type="ECO:0000256" key="5">
    <source>
        <dbReference type="PROSITE-ProRule" id="PRU01091"/>
    </source>
</evidence>
<dbReference type="Proteomes" id="UP000294513">
    <property type="component" value="Unassembled WGS sequence"/>
</dbReference>
<comment type="caution">
    <text evidence="7">The sequence shown here is derived from an EMBL/GenBank/DDBJ whole genome shotgun (WGS) entry which is preliminary data.</text>
</comment>
<dbReference type="Pfam" id="PF00486">
    <property type="entry name" value="Trans_reg_C"/>
    <property type="match status" value="1"/>
</dbReference>
<evidence type="ECO:0000256" key="2">
    <source>
        <dbReference type="ARBA" id="ARBA00023015"/>
    </source>
</evidence>
<name>A0A4V2YS88_9ACTN</name>
<comment type="similarity">
    <text evidence="1">Belongs to the AfsR/DnrI/RedD regulatory family.</text>
</comment>
<dbReference type="PANTHER" id="PTHR35807:SF1">
    <property type="entry name" value="TRANSCRIPTIONAL REGULATOR REDD"/>
    <property type="match status" value="1"/>
</dbReference>
<dbReference type="GO" id="GO:0003677">
    <property type="term" value="F:DNA binding"/>
    <property type="evidence" value="ECO:0007669"/>
    <property type="project" value="UniProtKB-UniRule"/>
</dbReference>
<evidence type="ECO:0000256" key="1">
    <source>
        <dbReference type="ARBA" id="ARBA00005820"/>
    </source>
</evidence>
<dbReference type="InterPro" id="IPR051677">
    <property type="entry name" value="AfsR-DnrI-RedD_regulator"/>
</dbReference>
<dbReference type="SUPFAM" id="SSF48452">
    <property type="entry name" value="TPR-like"/>
    <property type="match status" value="1"/>
</dbReference>
<dbReference type="InterPro" id="IPR036388">
    <property type="entry name" value="WH-like_DNA-bd_sf"/>
</dbReference>
<dbReference type="InterPro" id="IPR001867">
    <property type="entry name" value="OmpR/PhoB-type_DNA-bd"/>
</dbReference>
<protein>
    <submittedName>
        <fullName evidence="7">AfsR/SARP family transcriptional regulator</fullName>
    </submittedName>
</protein>
<keyword evidence="2" id="KW-0805">Transcription regulation</keyword>
<dbReference type="SMART" id="SM00862">
    <property type="entry name" value="Trans_reg_C"/>
    <property type="match status" value="1"/>
</dbReference>
<evidence type="ECO:0000259" key="6">
    <source>
        <dbReference type="PROSITE" id="PS51755"/>
    </source>
</evidence>
<dbReference type="Gene3D" id="1.25.40.10">
    <property type="entry name" value="Tetratricopeptide repeat domain"/>
    <property type="match status" value="1"/>
</dbReference>
<dbReference type="PROSITE" id="PS51755">
    <property type="entry name" value="OMPR_PHOB"/>
    <property type="match status" value="1"/>
</dbReference>
<dbReference type="EMBL" id="SMKU01000327">
    <property type="protein sequence ID" value="TDD69177.1"/>
    <property type="molecule type" value="Genomic_DNA"/>
</dbReference>
<gene>
    <name evidence="7" type="ORF">E1298_37800</name>
</gene>
<evidence type="ECO:0000313" key="7">
    <source>
        <dbReference type="EMBL" id="TDD69177.1"/>
    </source>
</evidence>
<evidence type="ECO:0000256" key="3">
    <source>
        <dbReference type="ARBA" id="ARBA00023125"/>
    </source>
</evidence>
<accession>A0A4V2YS88</accession>
<dbReference type="CDD" id="cd15831">
    <property type="entry name" value="BTAD"/>
    <property type="match status" value="1"/>
</dbReference>
<evidence type="ECO:0000313" key="8">
    <source>
        <dbReference type="Proteomes" id="UP000294513"/>
    </source>
</evidence>
<dbReference type="SMART" id="SM01043">
    <property type="entry name" value="BTAD"/>
    <property type="match status" value="1"/>
</dbReference>
<dbReference type="Pfam" id="PF03704">
    <property type="entry name" value="BTAD"/>
    <property type="match status" value="1"/>
</dbReference>
<keyword evidence="4" id="KW-0804">Transcription</keyword>
<dbReference type="InterPro" id="IPR011990">
    <property type="entry name" value="TPR-like_helical_dom_sf"/>
</dbReference>
<dbReference type="InterPro" id="IPR016032">
    <property type="entry name" value="Sig_transdc_resp-reg_C-effctor"/>
</dbReference>
<keyword evidence="3 5" id="KW-0238">DNA-binding</keyword>
<dbReference type="AlphaFoldDB" id="A0A4V2YS88"/>
<sequence length="263" mass="28990">MIIGGSMTMFRILGPLEISHSGGLCPALPPKVRCVLALLLSRTNHVVATETLMTELWRDRLPASATTTLQTYVYQLRKMLSTQTGTDPITTHQLGYLLRVPREQIDATTFEAEIDAATAYLSTGRAEETITHVQRALALYRGAPLADVPCGPLLEARAVHLGELRMRAAELRVEAELALGHHRRLIGELQSLVAEYPLNEWLHGRLIAALNRSGRRAEALQVYRRLRGVLDAELGLTPSAEVESLHLQVLTGEGERGETRHSA</sequence>
<dbReference type="PANTHER" id="PTHR35807">
    <property type="entry name" value="TRANSCRIPTIONAL REGULATOR REDD-RELATED"/>
    <property type="match status" value="1"/>
</dbReference>
<dbReference type="InterPro" id="IPR005158">
    <property type="entry name" value="BTAD"/>
</dbReference>
<keyword evidence="8" id="KW-1185">Reference proteome</keyword>
<dbReference type="SUPFAM" id="SSF46894">
    <property type="entry name" value="C-terminal effector domain of the bipartite response regulators"/>
    <property type="match status" value="1"/>
</dbReference>
<organism evidence="7 8">
    <name type="scientific">Actinomadura rubrisoli</name>
    <dbReference type="NCBI Taxonomy" id="2530368"/>
    <lineage>
        <taxon>Bacteria</taxon>
        <taxon>Bacillati</taxon>
        <taxon>Actinomycetota</taxon>
        <taxon>Actinomycetes</taxon>
        <taxon>Streptosporangiales</taxon>
        <taxon>Thermomonosporaceae</taxon>
        <taxon>Actinomadura</taxon>
    </lineage>
</organism>
<reference evidence="7 8" key="1">
    <citation type="submission" date="2019-03" db="EMBL/GenBank/DDBJ databases">
        <title>Draft genome sequences of novel Actinobacteria.</title>
        <authorList>
            <person name="Sahin N."/>
            <person name="Ay H."/>
            <person name="Saygin H."/>
        </authorList>
    </citation>
    <scope>NUCLEOTIDE SEQUENCE [LARGE SCALE GENOMIC DNA]</scope>
    <source>
        <strain evidence="7 8">H3C3</strain>
    </source>
</reference>
<proteinExistence type="inferred from homology"/>
<dbReference type="GO" id="GO:0000160">
    <property type="term" value="P:phosphorelay signal transduction system"/>
    <property type="evidence" value="ECO:0007669"/>
    <property type="project" value="InterPro"/>
</dbReference>
<evidence type="ECO:0000256" key="4">
    <source>
        <dbReference type="ARBA" id="ARBA00023163"/>
    </source>
</evidence>
<feature type="domain" description="OmpR/PhoB-type" evidence="6">
    <location>
        <begin position="1"/>
        <end position="100"/>
    </location>
</feature>
<dbReference type="Gene3D" id="1.10.10.10">
    <property type="entry name" value="Winged helix-like DNA-binding domain superfamily/Winged helix DNA-binding domain"/>
    <property type="match status" value="1"/>
</dbReference>